<evidence type="ECO:0000313" key="7">
    <source>
        <dbReference type="Proteomes" id="UP000050430"/>
    </source>
</evidence>
<dbReference type="SUPFAM" id="SSF46955">
    <property type="entry name" value="Putative DNA-binding domain"/>
    <property type="match status" value="1"/>
</dbReference>
<dbReference type="RefSeq" id="WP_062421685.1">
    <property type="nucleotide sequence ID" value="NZ_BBYA01000009.1"/>
</dbReference>
<dbReference type="SMART" id="SM00422">
    <property type="entry name" value="HTH_MERR"/>
    <property type="match status" value="1"/>
</dbReference>
<dbReference type="PANTHER" id="PTHR30204:SF69">
    <property type="entry name" value="MERR-FAMILY TRANSCRIPTIONAL REGULATOR"/>
    <property type="match status" value="1"/>
</dbReference>
<keyword evidence="7" id="KW-1185">Reference proteome</keyword>
<evidence type="ECO:0000313" key="6">
    <source>
        <dbReference type="EMBL" id="KPL73279.1"/>
    </source>
</evidence>
<feature type="domain" description="HTH merR-type" evidence="5">
    <location>
        <begin position="11"/>
        <end position="80"/>
    </location>
</feature>
<keyword evidence="4" id="KW-0804">Transcription</keyword>
<protein>
    <submittedName>
        <fullName evidence="6">MerR family transcriptional regulator</fullName>
    </submittedName>
</protein>
<dbReference type="OrthoDB" id="9791488at2"/>
<reference evidence="6 7" key="1">
    <citation type="submission" date="2015-07" db="EMBL/GenBank/DDBJ databases">
        <title>Genome sequence of Leptolinea tardivitalis DSM 16556.</title>
        <authorList>
            <person name="Hemp J."/>
            <person name="Ward L.M."/>
            <person name="Pace L.A."/>
            <person name="Fischer W.W."/>
        </authorList>
    </citation>
    <scope>NUCLEOTIDE SEQUENCE [LARGE SCALE GENOMIC DNA]</scope>
    <source>
        <strain evidence="6 7">YMTK-2</strain>
    </source>
</reference>
<accession>A0A0P6WSR9</accession>
<dbReference type="Pfam" id="PF13411">
    <property type="entry name" value="MerR_1"/>
    <property type="match status" value="1"/>
</dbReference>
<dbReference type="InterPro" id="IPR000551">
    <property type="entry name" value="MerR-type_HTH_dom"/>
</dbReference>
<keyword evidence="3" id="KW-0238">DNA-binding</keyword>
<dbReference type="STRING" id="229920.ADM99_03390"/>
<gene>
    <name evidence="6" type="ORF">ADM99_03390</name>
</gene>
<evidence type="ECO:0000256" key="2">
    <source>
        <dbReference type="ARBA" id="ARBA00023015"/>
    </source>
</evidence>
<organism evidence="6 7">
    <name type="scientific">Leptolinea tardivitalis</name>
    <dbReference type="NCBI Taxonomy" id="229920"/>
    <lineage>
        <taxon>Bacteria</taxon>
        <taxon>Bacillati</taxon>
        <taxon>Chloroflexota</taxon>
        <taxon>Anaerolineae</taxon>
        <taxon>Anaerolineales</taxon>
        <taxon>Anaerolineaceae</taxon>
        <taxon>Leptolinea</taxon>
    </lineage>
</organism>
<dbReference type="InterPro" id="IPR009061">
    <property type="entry name" value="DNA-bd_dom_put_sf"/>
</dbReference>
<dbReference type="GO" id="GO:0003677">
    <property type="term" value="F:DNA binding"/>
    <property type="evidence" value="ECO:0007669"/>
    <property type="project" value="UniProtKB-KW"/>
</dbReference>
<name>A0A0P6WSR9_9CHLR</name>
<dbReference type="Gene3D" id="1.10.1660.10">
    <property type="match status" value="1"/>
</dbReference>
<dbReference type="PANTHER" id="PTHR30204">
    <property type="entry name" value="REDOX-CYCLING DRUG-SENSING TRANSCRIPTIONAL ACTIVATOR SOXR"/>
    <property type="match status" value="1"/>
</dbReference>
<dbReference type="EMBL" id="LGCK01000006">
    <property type="protein sequence ID" value="KPL73279.1"/>
    <property type="molecule type" value="Genomic_DNA"/>
</dbReference>
<keyword evidence="1" id="KW-0678">Repressor</keyword>
<evidence type="ECO:0000256" key="1">
    <source>
        <dbReference type="ARBA" id="ARBA00022491"/>
    </source>
</evidence>
<evidence type="ECO:0000256" key="4">
    <source>
        <dbReference type="ARBA" id="ARBA00023163"/>
    </source>
</evidence>
<dbReference type="Proteomes" id="UP000050430">
    <property type="component" value="Unassembled WGS sequence"/>
</dbReference>
<keyword evidence="2" id="KW-0805">Transcription regulation</keyword>
<comment type="caution">
    <text evidence="6">The sequence shown here is derived from an EMBL/GenBank/DDBJ whole genome shotgun (WGS) entry which is preliminary data.</text>
</comment>
<dbReference type="PROSITE" id="PS50937">
    <property type="entry name" value="HTH_MERR_2"/>
    <property type="match status" value="1"/>
</dbReference>
<evidence type="ECO:0000259" key="5">
    <source>
        <dbReference type="PROSITE" id="PS50937"/>
    </source>
</evidence>
<dbReference type="InterPro" id="IPR047057">
    <property type="entry name" value="MerR_fam"/>
</dbReference>
<proteinExistence type="predicted"/>
<sequence length="237" mass="27298">MKDENKSAKKKIPMRELEKLTNFTRATINFYIREGILPFPQKSARNMAYYDDEFIRKLERVRLLKRSGFSLLEIKQLMNDEKEPAPEIVLNVLNRINTLLPYESNESTVTLEQITGIGLDKDLVKDFVNLKIISPSADDPNLFPSYCLTICRFVKYFLDAGIPLAVAHEVVQKLVEITRIEKTAFDLYIRQPMMIENAPVEEQTRAVQNCLENINSLLPLIHLQLLKQTAESLLKGN</sequence>
<dbReference type="AlphaFoldDB" id="A0A0P6WSR9"/>
<dbReference type="GO" id="GO:0003700">
    <property type="term" value="F:DNA-binding transcription factor activity"/>
    <property type="evidence" value="ECO:0007669"/>
    <property type="project" value="InterPro"/>
</dbReference>
<evidence type="ECO:0000256" key="3">
    <source>
        <dbReference type="ARBA" id="ARBA00023125"/>
    </source>
</evidence>